<proteinExistence type="inferred from homology"/>
<evidence type="ECO:0000256" key="2">
    <source>
        <dbReference type="ARBA" id="ARBA00022448"/>
    </source>
</evidence>
<dbReference type="NCBIfam" id="NF037995">
    <property type="entry name" value="TRAP_S1"/>
    <property type="match status" value="1"/>
</dbReference>
<dbReference type="Pfam" id="PF03480">
    <property type="entry name" value="DctP"/>
    <property type="match status" value="1"/>
</dbReference>
<keyword evidence="5" id="KW-0675">Receptor</keyword>
<keyword evidence="3 4" id="KW-0732">Signal</keyword>
<dbReference type="EMBL" id="FLUQ01000001">
    <property type="protein sequence ID" value="SBV95902.1"/>
    <property type="molecule type" value="Genomic_DNA"/>
</dbReference>
<dbReference type="CDD" id="cd13603">
    <property type="entry name" value="PBP2_TRAP_Siap_TeaA_like"/>
    <property type="match status" value="1"/>
</dbReference>
<feature type="signal peptide" evidence="4">
    <location>
        <begin position="1"/>
        <end position="25"/>
    </location>
</feature>
<keyword evidence="2" id="KW-0813">Transport</keyword>
<dbReference type="PANTHER" id="PTHR33376">
    <property type="match status" value="1"/>
</dbReference>
<dbReference type="InterPro" id="IPR018389">
    <property type="entry name" value="DctP_fam"/>
</dbReference>
<reference evidence="5" key="1">
    <citation type="submission" date="2016-04" db="EMBL/GenBank/DDBJ databases">
        <authorList>
            <person name="Evans L.H."/>
            <person name="Alamgir A."/>
            <person name="Owens N."/>
            <person name="Weber N.D."/>
            <person name="Virtaneva K."/>
            <person name="Barbian K."/>
            <person name="Babar A."/>
            <person name="Rosenke K."/>
        </authorList>
    </citation>
    <scope>NUCLEOTIDE SEQUENCE</scope>
    <source>
        <strain evidence="5">86</strain>
    </source>
</reference>
<evidence type="ECO:0000313" key="5">
    <source>
        <dbReference type="EMBL" id="SBV95902.1"/>
    </source>
</evidence>
<accession>A0A212J8Y5</accession>
<feature type="chain" id="PRO_5013210891" evidence="4">
    <location>
        <begin position="26"/>
        <end position="336"/>
    </location>
</feature>
<dbReference type="SUPFAM" id="SSF53850">
    <property type="entry name" value="Periplasmic binding protein-like II"/>
    <property type="match status" value="1"/>
</dbReference>
<dbReference type="PANTHER" id="PTHR33376:SF7">
    <property type="entry name" value="C4-DICARBOXYLATE-BINDING PROTEIN DCTB"/>
    <property type="match status" value="1"/>
</dbReference>
<evidence type="ECO:0000256" key="4">
    <source>
        <dbReference type="SAM" id="SignalP"/>
    </source>
</evidence>
<dbReference type="InterPro" id="IPR004682">
    <property type="entry name" value="TRAP_DctP"/>
</dbReference>
<organism evidence="5">
    <name type="scientific">uncultured delta proteobacterium</name>
    <dbReference type="NCBI Taxonomy" id="34034"/>
    <lineage>
        <taxon>Bacteria</taxon>
        <taxon>Deltaproteobacteria</taxon>
        <taxon>environmental samples</taxon>
    </lineage>
</organism>
<evidence type="ECO:0000256" key="3">
    <source>
        <dbReference type="ARBA" id="ARBA00022729"/>
    </source>
</evidence>
<protein>
    <submittedName>
        <fullName evidence="5">Putative DctP family TRAP transporter solute receptor</fullName>
    </submittedName>
</protein>
<comment type="similarity">
    <text evidence="1">Belongs to the bacterial solute-binding protein 7 family.</text>
</comment>
<dbReference type="AlphaFoldDB" id="A0A212J8Y5"/>
<dbReference type="Gene3D" id="3.40.190.170">
    <property type="entry name" value="Bacterial extracellular solute-binding protein, family 7"/>
    <property type="match status" value="1"/>
</dbReference>
<evidence type="ECO:0000256" key="1">
    <source>
        <dbReference type="ARBA" id="ARBA00009023"/>
    </source>
</evidence>
<dbReference type="PIRSF" id="PIRSF006470">
    <property type="entry name" value="DctB"/>
    <property type="match status" value="1"/>
</dbReference>
<gene>
    <name evidence="5" type="ORF">KL86DPRO_10951</name>
</gene>
<name>A0A212J8Y5_9DELT</name>
<dbReference type="GO" id="GO:0030288">
    <property type="term" value="C:outer membrane-bounded periplasmic space"/>
    <property type="evidence" value="ECO:0007669"/>
    <property type="project" value="InterPro"/>
</dbReference>
<sequence>MKRTVFFSFLALAFMVATTPGVAAAADVVELKISHIATEVDPIHMGWSFFKKTVEEKSGGKIKVSIFPNKVLSNSNNEDVEKVQQNIVQMTSAPTSSLAAIGNIKEYKAFDYAYLLANNEETYKVIDGPIGQELSAVLEKKVGVKALGGYNLGWLVISTNKAPIKTPADLKGQKIRTMSSDLQMEIIRAFGGNPVIVNYGELFTACQQGTVDGMMTSTGLYVSDRFYEVQKYMGAVNAAPLLHVPLVNAKWYKALTAEQKKAFDESIPLYLAAVRQYEDEYEKAALAELKKRGMQVTEYTPEEKKAFVDAAAYILKDKADIAGQEIIDRIKKQLGK</sequence>
<dbReference type="InterPro" id="IPR038404">
    <property type="entry name" value="TRAP_DctP_sf"/>
</dbReference>
<dbReference type="GO" id="GO:0055085">
    <property type="term" value="P:transmembrane transport"/>
    <property type="evidence" value="ECO:0007669"/>
    <property type="project" value="InterPro"/>
</dbReference>
<dbReference type="NCBIfam" id="TIGR00787">
    <property type="entry name" value="dctP"/>
    <property type="match status" value="1"/>
</dbReference>